<keyword evidence="10" id="KW-1133">Transmembrane helix</keyword>
<feature type="transmembrane region" description="Helical" evidence="10">
    <location>
        <begin position="20"/>
        <end position="43"/>
    </location>
</feature>
<protein>
    <recommendedName>
        <fullName evidence="2">histidine kinase</fullName>
        <ecNumber evidence="2">2.7.13.3</ecNumber>
    </recommendedName>
</protein>
<keyword evidence="6 12" id="KW-0418">Kinase</keyword>
<name>A0A498BVY3_9MICO</name>
<evidence type="ECO:0000313" key="13">
    <source>
        <dbReference type="Proteomes" id="UP000273158"/>
    </source>
</evidence>
<dbReference type="InterPro" id="IPR011712">
    <property type="entry name" value="Sig_transdc_His_kin_sub3_dim/P"/>
</dbReference>
<dbReference type="Proteomes" id="UP000273158">
    <property type="component" value="Unassembled WGS sequence"/>
</dbReference>
<feature type="transmembrane region" description="Helical" evidence="10">
    <location>
        <begin position="169"/>
        <end position="189"/>
    </location>
</feature>
<dbReference type="PANTHER" id="PTHR24421">
    <property type="entry name" value="NITRATE/NITRITE SENSOR PROTEIN NARX-RELATED"/>
    <property type="match status" value="1"/>
</dbReference>
<dbReference type="EMBL" id="RCDB01000003">
    <property type="protein sequence ID" value="RLK47873.1"/>
    <property type="molecule type" value="Genomic_DNA"/>
</dbReference>
<evidence type="ECO:0000256" key="7">
    <source>
        <dbReference type="ARBA" id="ARBA00022840"/>
    </source>
</evidence>
<evidence type="ECO:0000256" key="2">
    <source>
        <dbReference type="ARBA" id="ARBA00012438"/>
    </source>
</evidence>
<comment type="catalytic activity">
    <reaction evidence="1">
        <text>ATP + protein L-histidine = ADP + protein N-phospho-L-histidine.</text>
        <dbReference type="EC" id="2.7.13.3"/>
    </reaction>
</comment>
<dbReference type="PANTHER" id="PTHR24421:SF10">
    <property type="entry name" value="NITRATE_NITRITE SENSOR PROTEIN NARQ"/>
    <property type="match status" value="1"/>
</dbReference>
<keyword evidence="13" id="KW-1185">Reference proteome</keyword>
<dbReference type="Pfam" id="PF07730">
    <property type="entry name" value="HisKA_3"/>
    <property type="match status" value="1"/>
</dbReference>
<evidence type="ECO:0000256" key="6">
    <source>
        <dbReference type="ARBA" id="ARBA00022777"/>
    </source>
</evidence>
<dbReference type="Gene3D" id="1.20.5.1930">
    <property type="match status" value="1"/>
</dbReference>
<accession>A0A498BVY3</accession>
<evidence type="ECO:0000256" key="5">
    <source>
        <dbReference type="ARBA" id="ARBA00022741"/>
    </source>
</evidence>
<evidence type="ECO:0000259" key="11">
    <source>
        <dbReference type="Pfam" id="PF07730"/>
    </source>
</evidence>
<keyword evidence="7" id="KW-0067">ATP-binding</keyword>
<feature type="region of interest" description="Disordered" evidence="9">
    <location>
        <begin position="399"/>
        <end position="420"/>
    </location>
</feature>
<evidence type="ECO:0000313" key="12">
    <source>
        <dbReference type="EMBL" id="RLK47873.1"/>
    </source>
</evidence>
<dbReference type="GO" id="GO:0005524">
    <property type="term" value="F:ATP binding"/>
    <property type="evidence" value="ECO:0007669"/>
    <property type="project" value="UniProtKB-KW"/>
</dbReference>
<dbReference type="GO" id="GO:0000155">
    <property type="term" value="F:phosphorelay sensor kinase activity"/>
    <property type="evidence" value="ECO:0007669"/>
    <property type="project" value="InterPro"/>
</dbReference>
<reference evidence="12 13" key="1">
    <citation type="journal article" date="2015" name="Stand. Genomic Sci.">
        <title>Genomic Encyclopedia of Bacterial and Archaeal Type Strains, Phase III: the genomes of soil and plant-associated and newly described type strains.</title>
        <authorList>
            <person name="Whitman W.B."/>
            <person name="Woyke T."/>
            <person name="Klenk H.P."/>
            <person name="Zhou Y."/>
            <person name="Lilburn T.G."/>
            <person name="Beck B.J."/>
            <person name="De Vos P."/>
            <person name="Vandamme P."/>
            <person name="Eisen J.A."/>
            <person name="Garrity G."/>
            <person name="Hugenholtz P."/>
            <person name="Kyrpides N.C."/>
        </authorList>
    </citation>
    <scope>NUCLEOTIDE SEQUENCE [LARGE SCALE GENOMIC DNA]</scope>
    <source>
        <strain evidence="12 13">S2T63</strain>
    </source>
</reference>
<dbReference type="EC" id="2.7.13.3" evidence="2"/>
<organism evidence="12 13">
    <name type="scientific">Microbacterium telephonicum</name>
    <dbReference type="NCBI Taxonomy" id="1714841"/>
    <lineage>
        <taxon>Bacteria</taxon>
        <taxon>Bacillati</taxon>
        <taxon>Actinomycetota</taxon>
        <taxon>Actinomycetes</taxon>
        <taxon>Micrococcales</taxon>
        <taxon>Microbacteriaceae</taxon>
        <taxon>Microbacterium</taxon>
    </lineage>
</organism>
<sequence>MAGVTTAPPTSLARRVTATAWYIGVSVVFLVAGALLFWSLVVVFSSSDAAAPRAVGYVIGSLAVLSGLTVQLVAYHRDGRLGEAERAPLQRRVFAWQPGLTALGAVLIGVATGSILLGLSVVVTALCVIRWPRGVRLWGVVLATVALVFGAFAMPMRIPIDVDTAQLEFAGLLFAVGLPSMTALSLWSWDVVAELDRARTTEARLAATQERLRLAAELHDLQGHHLQVIALQLELAERMLARDPAAAGEQIRLAQASVDEARSGTRALAGRFRGVPLPDELANAADLLRAAGVDVRLDVAREAGYAPADLLGPVVREVTTNILKHGGGAWAQLRLEWIGAAWRLSAANDTAAGDDGLRDLGAESGSAGLAGITHRVGAVGGSVRADRAGGRFEVTVTVPGAVPAGPSENARSSVPGEETR</sequence>
<keyword evidence="10" id="KW-0812">Transmembrane</keyword>
<evidence type="ECO:0000256" key="4">
    <source>
        <dbReference type="ARBA" id="ARBA00022679"/>
    </source>
</evidence>
<evidence type="ECO:0000256" key="1">
    <source>
        <dbReference type="ARBA" id="ARBA00000085"/>
    </source>
</evidence>
<evidence type="ECO:0000256" key="10">
    <source>
        <dbReference type="SAM" id="Phobius"/>
    </source>
</evidence>
<dbReference type="Gene3D" id="3.30.565.10">
    <property type="entry name" value="Histidine kinase-like ATPase, C-terminal domain"/>
    <property type="match status" value="1"/>
</dbReference>
<keyword evidence="4" id="KW-0808">Transferase</keyword>
<feature type="domain" description="Signal transduction histidine kinase subgroup 3 dimerisation and phosphoacceptor" evidence="11">
    <location>
        <begin position="210"/>
        <end position="274"/>
    </location>
</feature>
<evidence type="ECO:0000256" key="9">
    <source>
        <dbReference type="SAM" id="MobiDB-lite"/>
    </source>
</evidence>
<evidence type="ECO:0000256" key="8">
    <source>
        <dbReference type="ARBA" id="ARBA00023012"/>
    </source>
</evidence>
<keyword evidence="5" id="KW-0547">Nucleotide-binding</keyword>
<keyword evidence="10" id="KW-0472">Membrane</keyword>
<feature type="transmembrane region" description="Helical" evidence="10">
    <location>
        <begin position="55"/>
        <end position="75"/>
    </location>
</feature>
<feature type="transmembrane region" description="Helical" evidence="10">
    <location>
        <begin position="95"/>
        <end position="128"/>
    </location>
</feature>
<dbReference type="InterPro" id="IPR050482">
    <property type="entry name" value="Sensor_HK_TwoCompSys"/>
</dbReference>
<evidence type="ECO:0000256" key="3">
    <source>
        <dbReference type="ARBA" id="ARBA00022553"/>
    </source>
</evidence>
<dbReference type="AlphaFoldDB" id="A0A498BVY3"/>
<proteinExistence type="predicted"/>
<keyword evidence="3" id="KW-0597">Phosphoprotein</keyword>
<dbReference type="GO" id="GO:0016020">
    <property type="term" value="C:membrane"/>
    <property type="evidence" value="ECO:0007669"/>
    <property type="project" value="InterPro"/>
</dbReference>
<feature type="transmembrane region" description="Helical" evidence="10">
    <location>
        <begin position="135"/>
        <end position="154"/>
    </location>
</feature>
<dbReference type="InterPro" id="IPR036890">
    <property type="entry name" value="HATPase_C_sf"/>
</dbReference>
<keyword evidence="8" id="KW-0902">Two-component regulatory system</keyword>
<comment type="caution">
    <text evidence="12">The sequence shown here is derived from an EMBL/GenBank/DDBJ whole genome shotgun (WGS) entry which is preliminary data.</text>
</comment>
<gene>
    <name evidence="12" type="ORF">C7474_2472</name>
</gene>
<dbReference type="GO" id="GO:0046983">
    <property type="term" value="F:protein dimerization activity"/>
    <property type="evidence" value="ECO:0007669"/>
    <property type="project" value="InterPro"/>
</dbReference>